<dbReference type="InterPro" id="IPR015424">
    <property type="entry name" value="PyrdxlP-dep_Trfase"/>
</dbReference>
<dbReference type="Proteomes" id="UP000504607">
    <property type="component" value="Chromosome 4"/>
</dbReference>
<reference evidence="2" key="1">
    <citation type="submission" date="2025-08" db="UniProtKB">
        <authorList>
            <consortium name="RefSeq"/>
        </authorList>
    </citation>
    <scope>IDENTIFICATION</scope>
</reference>
<name>A0A6I9R228_ELAGV</name>
<keyword evidence="1" id="KW-1185">Reference proteome</keyword>
<gene>
    <name evidence="2" type="primary">LOC105043375</name>
</gene>
<dbReference type="InterPro" id="IPR015421">
    <property type="entry name" value="PyrdxlP-dep_Trfase_major"/>
</dbReference>
<dbReference type="PANTHER" id="PTHR14237:SF88">
    <property type="entry name" value="PYRIDOXAL PHOSPHATE (PLP)-DEPENDENT TRANSFERASES SUPERFAMILY PROTEIN"/>
    <property type="match status" value="1"/>
</dbReference>
<dbReference type="AlphaFoldDB" id="A0A6I9R228"/>
<accession>A0A6I9R228</accession>
<dbReference type="KEGG" id="egu:105043375"/>
<dbReference type="InterPro" id="IPR015422">
    <property type="entry name" value="PyrdxlP-dep_Trfase_small"/>
</dbReference>
<dbReference type="FunCoup" id="A0A6I9R228">
    <property type="interactions" value="2130"/>
</dbReference>
<dbReference type="OrthoDB" id="10264306at2759"/>
<dbReference type="GeneID" id="105043375"/>
<proteinExistence type="predicted"/>
<dbReference type="PANTHER" id="PTHR14237">
    <property type="entry name" value="MOLYBDOPTERIN COFACTOR SULFURASE MOSC"/>
    <property type="match status" value="1"/>
</dbReference>
<sequence length="649" mass="73056">MLSSCMREASLEVISGCFSTTFTEPKKPKKHPASTAGSSCLDFSMAALSLFPSIQFTNHESLPSLADALFNFNRVYPKHAESEQADRIRDSEYYHLSTLTCLDYTGIGLFSHAQFHSSTCLSYPPTRPSSSLSQPTFFSIAHKPASLKSLVRYGYQETALESAIRRRIMGSLNISDDEYSMVFIGSRASAFKLLAESYPFHSNKRLLTVYDHDNEAVSEMVECATKRGARFTSASFSWPSLRIHSAKLSKMITESKKKKRGLFVFPLQSRLTGARYRYKWMSLAQENGWHVVLDACALGPKEMDALGLSLIQPDFIVCSFFKIFGENPSGFTGLCIKRSSSAILEASTTTTSIGLVSIIPPRCPSQIDHDTSSTEFEVYRSISAEITGSSYGQLPAKISDGSAHSDNRLNDNHLCLKEKQIERHKQGEASERCERMVTGVGKKGEPSEILQLDNTTTNARELNKTIEIECRGLDHADSMGLRLIGNRLRYIIDWLVIALMKLQHPHSENAHPLVRIYGPRRKFDRGTTVAFNVFDWKGEKVEPTLVQKLADRSSISLSCGFLQNILFPDKNEDKHVVMERRVCKITTAGDRVKEKTEWGITVVNASFGFLNKFEDAYRLWAFVSKFLDADFVEKEKWRYMALDQKLIEV</sequence>
<evidence type="ECO:0000313" key="1">
    <source>
        <dbReference type="Proteomes" id="UP000504607"/>
    </source>
</evidence>
<protein>
    <submittedName>
        <fullName evidence="2">Uncharacterized protein LOC105043375</fullName>
    </submittedName>
</protein>
<evidence type="ECO:0000313" key="2">
    <source>
        <dbReference type="RefSeq" id="XP_010919201.1"/>
    </source>
</evidence>
<dbReference type="SUPFAM" id="SSF53383">
    <property type="entry name" value="PLP-dependent transferases"/>
    <property type="match status" value="1"/>
</dbReference>
<organism evidence="1 2">
    <name type="scientific">Elaeis guineensis var. tenera</name>
    <name type="common">Oil palm</name>
    <dbReference type="NCBI Taxonomy" id="51953"/>
    <lineage>
        <taxon>Eukaryota</taxon>
        <taxon>Viridiplantae</taxon>
        <taxon>Streptophyta</taxon>
        <taxon>Embryophyta</taxon>
        <taxon>Tracheophyta</taxon>
        <taxon>Spermatophyta</taxon>
        <taxon>Magnoliopsida</taxon>
        <taxon>Liliopsida</taxon>
        <taxon>Arecaceae</taxon>
        <taxon>Arecoideae</taxon>
        <taxon>Cocoseae</taxon>
        <taxon>Elaeidinae</taxon>
        <taxon>Elaeis</taxon>
    </lineage>
</organism>
<dbReference type="Gene3D" id="3.40.640.10">
    <property type="entry name" value="Type I PLP-dependent aspartate aminotransferase-like (Major domain)"/>
    <property type="match status" value="1"/>
</dbReference>
<dbReference type="InParanoid" id="A0A6I9R228"/>
<dbReference type="RefSeq" id="XP_010919201.1">
    <property type="nucleotide sequence ID" value="XM_010920899.2"/>
</dbReference>
<dbReference type="Gene3D" id="3.90.1150.10">
    <property type="entry name" value="Aspartate Aminotransferase, domain 1"/>
    <property type="match status" value="1"/>
</dbReference>